<dbReference type="Proteomes" id="UP001524944">
    <property type="component" value="Unassembled WGS sequence"/>
</dbReference>
<proteinExistence type="predicted"/>
<gene>
    <name evidence="1" type="ORF">NVS47_12855</name>
</gene>
<evidence type="ECO:0000313" key="2">
    <source>
        <dbReference type="Proteomes" id="UP001524944"/>
    </source>
</evidence>
<comment type="caution">
    <text evidence="1">The sequence shown here is derived from an EMBL/GenBank/DDBJ whole genome shotgun (WGS) entry which is preliminary data.</text>
</comment>
<keyword evidence="2" id="KW-1185">Reference proteome</keyword>
<accession>A0ABT1Y676</accession>
<organism evidence="1 2">
    <name type="scientific">Dehalobacterium formicoaceticum</name>
    <dbReference type="NCBI Taxonomy" id="51515"/>
    <lineage>
        <taxon>Bacteria</taxon>
        <taxon>Bacillati</taxon>
        <taxon>Bacillota</taxon>
        <taxon>Clostridia</taxon>
        <taxon>Eubacteriales</taxon>
        <taxon>Peptococcaceae</taxon>
        <taxon>Dehalobacterium</taxon>
    </lineage>
</organism>
<protein>
    <submittedName>
        <fullName evidence="1">Uncharacterized protein</fullName>
    </submittedName>
</protein>
<sequence length="180" mass="20802">MAGQEFGHLRSRAARKPWPECPEILIYRCNQCGKLYQGLGYDVPPQEPICCAASMEQLKPLHLKDVAPEIDVDYKIVGGFNQSAVQVFWETKQPGERPEWVLLKTFTGGYMKYVNSKKQPPLIFPLSDEDAYVYCDRIICQECVFRCKRGFIIYFYTKTRGLLEVPLEKIADFFKSTKEI</sequence>
<reference evidence="1 2" key="1">
    <citation type="submission" date="2022-08" db="EMBL/GenBank/DDBJ databases">
        <title>Proteogenomics of the novel Dehalobacterium formicoaceticum strain EZ94 highlights a key role of methyltransferases during anaerobic dichloromethane degradation.</title>
        <authorList>
            <person name="Wasmund K."/>
        </authorList>
    </citation>
    <scope>NUCLEOTIDE SEQUENCE [LARGE SCALE GENOMIC DNA]</scope>
    <source>
        <strain evidence="1 2">EZ94</strain>
    </source>
</reference>
<dbReference type="EMBL" id="JANPWE010000007">
    <property type="protein sequence ID" value="MCR6546388.1"/>
    <property type="molecule type" value="Genomic_DNA"/>
</dbReference>
<dbReference type="RefSeq" id="WP_089610458.1">
    <property type="nucleotide sequence ID" value="NZ_CP022121.1"/>
</dbReference>
<evidence type="ECO:0000313" key="1">
    <source>
        <dbReference type="EMBL" id="MCR6546388.1"/>
    </source>
</evidence>
<name>A0ABT1Y676_9FIRM</name>